<dbReference type="Pfam" id="PF00094">
    <property type="entry name" value="VWD"/>
    <property type="match status" value="1"/>
</dbReference>
<feature type="non-terminal residue" evidence="4">
    <location>
        <position position="1"/>
    </location>
</feature>
<name>A0A852K5W1_SPIPA</name>
<keyword evidence="5" id="KW-1185">Reference proteome</keyword>
<feature type="non-terminal residue" evidence="4">
    <location>
        <position position="194"/>
    </location>
</feature>
<evidence type="ECO:0000313" key="4">
    <source>
        <dbReference type="EMBL" id="NXX72669.1"/>
    </source>
</evidence>
<dbReference type="EMBL" id="WBNQ01577673">
    <property type="protein sequence ID" value="NXX72669.1"/>
    <property type="molecule type" value="Genomic_DNA"/>
</dbReference>
<evidence type="ECO:0000313" key="5">
    <source>
        <dbReference type="Proteomes" id="UP000618746"/>
    </source>
</evidence>
<dbReference type="InterPro" id="IPR001846">
    <property type="entry name" value="VWF_type-D"/>
</dbReference>
<keyword evidence="1" id="KW-1015">Disulfide bond</keyword>
<dbReference type="PROSITE" id="PS51233">
    <property type="entry name" value="VWFD"/>
    <property type="match status" value="1"/>
</dbReference>
<evidence type="ECO:0000259" key="3">
    <source>
        <dbReference type="PROSITE" id="PS51233"/>
    </source>
</evidence>
<protein>
    <submittedName>
        <fullName evidence="4">TECTA protein</fullName>
    </submittedName>
</protein>
<dbReference type="InterPro" id="IPR014853">
    <property type="entry name" value="VWF/SSPO/ZAN-like_Cys-rich_dom"/>
</dbReference>
<dbReference type="InterPro" id="IPR050780">
    <property type="entry name" value="Mucin_vWF_Thrombospondin_sf"/>
</dbReference>
<reference evidence="4" key="1">
    <citation type="submission" date="2020-02" db="EMBL/GenBank/DDBJ databases">
        <title>Bird 10,000 Genomes (B10K) Project - Family phase.</title>
        <authorList>
            <person name="Zhang G."/>
        </authorList>
    </citation>
    <scope>NUCLEOTIDE SEQUENCE</scope>
    <source>
        <strain evidence="4">B10K-DU-023-52</strain>
        <tissue evidence="4">Mixed tissue sample</tissue>
    </source>
</reference>
<keyword evidence="2" id="KW-0325">Glycoprotein</keyword>
<dbReference type="Proteomes" id="UP000618746">
    <property type="component" value="Unassembled WGS sequence"/>
</dbReference>
<comment type="caution">
    <text evidence="4">The sequence shown here is derived from an EMBL/GenBank/DDBJ whole genome shotgun (WGS) entry which is preliminary data.</text>
</comment>
<evidence type="ECO:0000256" key="2">
    <source>
        <dbReference type="ARBA" id="ARBA00023180"/>
    </source>
</evidence>
<accession>A0A852K5W1</accession>
<organism evidence="4 5">
    <name type="scientific">Spizella passerina</name>
    <name type="common">Chipping sparrow</name>
    <dbReference type="NCBI Taxonomy" id="40210"/>
    <lineage>
        <taxon>Eukaryota</taxon>
        <taxon>Metazoa</taxon>
        <taxon>Chordata</taxon>
        <taxon>Craniata</taxon>
        <taxon>Vertebrata</taxon>
        <taxon>Euteleostomi</taxon>
        <taxon>Archelosauria</taxon>
        <taxon>Archosauria</taxon>
        <taxon>Dinosauria</taxon>
        <taxon>Saurischia</taxon>
        <taxon>Theropoda</taxon>
        <taxon>Coelurosauria</taxon>
        <taxon>Aves</taxon>
        <taxon>Neognathae</taxon>
        <taxon>Neoaves</taxon>
        <taxon>Telluraves</taxon>
        <taxon>Australaves</taxon>
        <taxon>Passeriformes</taxon>
        <taxon>Passerellidae</taxon>
        <taxon>Spizella</taxon>
    </lineage>
</organism>
<gene>
    <name evidence="4" type="primary">Tecta_1</name>
    <name evidence="4" type="ORF">SPIPAS_R09335</name>
</gene>
<dbReference type="OrthoDB" id="9133695at2759"/>
<dbReference type="AlphaFoldDB" id="A0A852K5W1"/>
<feature type="domain" description="VWFD" evidence="3">
    <location>
        <begin position="1"/>
        <end position="98"/>
    </location>
</feature>
<evidence type="ECO:0000256" key="1">
    <source>
        <dbReference type="ARBA" id="ARBA00023157"/>
    </source>
</evidence>
<dbReference type="Pfam" id="PF08742">
    <property type="entry name" value="C8"/>
    <property type="match status" value="1"/>
</dbReference>
<proteinExistence type="predicted"/>
<sequence length="194" mass="21512">VNGSLVSIPFVTGLSTKIFSQEGFLVIDSSPDIQIRYNGFNVIKIILGERLQNKVCGLCGNFNGDITDDYATLRGKPAVSSVVLAQSWKTNGMQKSCNELQYSQYAASCDNVQIQELQSDNFCLKLTDMKGFFQPCYGLLDPLPFYESCFLDGCYNHKRIQLCGSLAAYGEACRTFGILGTDWIEKENCCKRTG</sequence>
<dbReference type="PANTHER" id="PTHR11339">
    <property type="entry name" value="EXTRACELLULAR MATRIX GLYCOPROTEIN RELATED"/>
    <property type="match status" value="1"/>
</dbReference>
<dbReference type="SMART" id="SM00832">
    <property type="entry name" value="C8"/>
    <property type="match status" value="1"/>
</dbReference>